<keyword evidence="4" id="KW-1185">Reference proteome</keyword>
<gene>
    <name evidence="3" type="ORF">BJI69_10505</name>
</gene>
<dbReference type="InterPro" id="IPR011856">
    <property type="entry name" value="tRNA_endonuc-like_dom_sf"/>
</dbReference>
<reference evidence="4" key="1">
    <citation type="submission" date="2016-09" db="EMBL/GenBank/DDBJ databases">
        <authorList>
            <person name="Lysoe E."/>
        </authorList>
    </citation>
    <scope>NUCLEOTIDE SEQUENCE [LARGE SCALE GENOMIC DNA]</scope>
    <source>
        <strain evidence="4">LJ96T</strain>
    </source>
</reference>
<evidence type="ECO:0000256" key="1">
    <source>
        <dbReference type="SAM" id="Phobius"/>
    </source>
</evidence>
<dbReference type="RefSeq" id="WP_052767281.1">
    <property type="nucleotide sequence ID" value="NZ_CP017480.1"/>
</dbReference>
<sequence>MKSVRHRHDDALSRVTWGAFEHLVAEHFRRQGYRVEHTGTGESSRLTDGGIDLTLYREQELVVVQCKHWNSFQVPHNDVHQLIGVMHTAGATAAIVITSGEFTTAACEAAAKFRHIKLIDGKTIRAMLGPVAEPIDEAPALPAFPAWTGAARPPVRQTRQHRTDRAAAVAAVAAVVVMAGALVMLYTFYIHEIQQAQMARLLDAQKPVATQQRAAAPPPSVLPGLTSGLRMVETMRTRPPVIHHAADEHEVVAALEDKKPIATVLKDQ</sequence>
<dbReference type="KEGG" id="lrz:BJI69_10505"/>
<keyword evidence="1" id="KW-0472">Membrane</keyword>
<dbReference type="EMBL" id="CP017480">
    <property type="protein sequence ID" value="APG04284.1"/>
    <property type="molecule type" value="Genomic_DNA"/>
</dbReference>
<accession>A0A1L3ETD7</accession>
<keyword evidence="1" id="KW-1133">Transmembrane helix</keyword>
<dbReference type="PANTHER" id="PTHR30015">
    <property type="entry name" value="MRR RESTRICTION SYSTEM PROTEIN"/>
    <property type="match status" value="1"/>
</dbReference>
<dbReference type="InterPro" id="IPR011335">
    <property type="entry name" value="Restrct_endonuc-II-like"/>
</dbReference>
<dbReference type="PANTHER" id="PTHR30015:SF7">
    <property type="entry name" value="TYPE IV METHYL-DIRECTED RESTRICTION ENZYME ECOKMRR"/>
    <property type="match status" value="1"/>
</dbReference>
<dbReference type="InterPro" id="IPR052906">
    <property type="entry name" value="Type_IV_Methyl-Rstrct_Enzyme"/>
</dbReference>
<dbReference type="SUPFAM" id="SSF52980">
    <property type="entry name" value="Restriction endonuclease-like"/>
    <property type="match status" value="1"/>
</dbReference>
<dbReference type="STRING" id="1440763.BJI69_10505"/>
<organism evidence="3 4">
    <name type="scientific">Luteibacter rhizovicinus DSM 16549</name>
    <dbReference type="NCBI Taxonomy" id="1440763"/>
    <lineage>
        <taxon>Bacteria</taxon>
        <taxon>Pseudomonadati</taxon>
        <taxon>Pseudomonadota</taxon>
        <taxon>Gammaproteobacteria</taxon>
        <taxon>Lysobacterales</taxon>
        <taxon>Rhodanobacteraceae</taxon>
        <taxon>Luteibacter</taxon>
    </lineage>
</organism>
<evidence type="ECO:0000313" key="4">
    <source>
        <dbReference type="Proteomes" id="UP000182987"/>
    </source>
</evidence>
<keyword evidence="1" id="KW-0812">Transmembrane</keyword>
<dbReference type="InterPro" id="IPR007560">
    <property type="entry name" value="Restrct_endonuc_IV_Mrr"/>
</dbReference>
<dbReference type="Pfam" id="PF04471">
    <property type="entry name" value="Mrr_cat"/>
    <property type="match status" value="1"/>
</dbReference>
<dbReference type="Gene3D" id="3.40.1350.10">
    <property type="match status" value="1"/>
</dbReference>
<dbReference type="GO" id="GO:0015666">
    <property type="term" value="F:restriction endodeoxyribonuclease activity"/>
    <property type="evidence" value="ECO:0007669"/>
    <property type="project" value="TreeGrafter"/>
</dbReference>
<dbReference type="Proteomes" id="UP000182987">
    <property type="component" value="Chromosome"/>
</dbReference>
<feature type="transmembrane region" description="Helical" evidence="1">
    <location>
        <begin position="166"/>
        <end position="189"/>
    </location>
</feature>
<proteinExistence type="predicted"/>
<dbReference type="GO" id="GO:0003677">
    <property type="term" value="F:DNA binding"/>
    <property type="evidence" value="ECO:0007669"/>
    <property type="project" value="InterPro"/>
</dbReference>
<protein>
    <recommendedName>
        <fullName evidence="2">Restriction endonuclease type IV Mrr domain-containing protein</fullName>
    </recommendedName>
</protein>
<dbReference type="AlphaFoldDB" id="A0A1L3ETD7"/>
<feature type="domain" description="Restriction endonuclease type IV Mrr" evidence="2">
    <location>
        <begin position="13"/>
        <end position="128"/>
    </location>
</feature>
<name>A0A1L3ETD7_9GAMM</name>
<evidence type="ECO:0000259" key="2">
    <source>
        <dbReference type="Pfam" id="PF04471"/>
    </source>
</evidence>
<dbReference type="GO" id="GO:0009307">
    <property type="term" value="P:DNA restriction-modification system"/>
    <property type="evidence" value="ECO:0007669"/>
    <property type="project" value="InterPro"/>
</dbReference>
<evidence type="ECO:0000313" key="3">
    <source>
        <dbReference type="EMBL" id="APG04284.1"/>
    </source>
</evidence>